<keyword evidence="1" id="KW-0472">Membrane</keyword>
<feature type="transmembrane region" description="Helical" evidence="1">
    <location>
        <begin position="104"/>
        <end position="121"/>
    </location>
</feature>
<reference evidence="2 3" key="1">
    <citation type="submission" date="2018-05" db="EMBL/GenBank/DDBJ databases">
        <authorList>
            <person name="Lanie J.A."/>
            <person name="Ng W.-L."/>
            <person name="Kazmierczak K.M."/>
            <person name="Andrzejewski T.M."/>
            <person name="Davidsen T.M."/>
            <person name="Wayne K.J."/>
            <person name="Tettelin H."/>
            <person name="Glass J.I."/>
            <person name="Rusch D."/>
            <person name="Podicherti R."/>
            <person name="Tsui H.-C.T."/>
            <person name="Winkler M.E."/>
        </authorList>
    </citation>
    <scope>NUCLEOTIDE SEQUENCE [LARGE SCALE GENOMIC DNA]</scope>
    <source>
        <strain evidence="2 3">BUT-10</strain>
    </source>
</reference>
<dbReference type="Pfam" id="PF10067">
    <property type="entry name" value="DUF2306"/>
    <property type="match status" value="1"/>
</dbReference>
<accession>A0A328BF54</accession>
<dbReference type="AlphaFoldDB" id="A0A328BF54"/>
<evidence type="ECO:0000313" key="2">
    <source>
        <dbReference type="EMBL" id="RAK63718.1"/>
    </source>
</evidence>
<feature type="transmembrane region" description="Helical" evidence="1">
    <location>
        <begin position="79"/>
        <end position="98"/>
    </location>
</feature>
<keyword evidence="1" id="KW-1133">Transmembrane helix</keyword>
<feature type="transmembrane region" description="Helical" evidence="1">
    <location>
        <begin position="48"/>
        <end position="67"/>
    </location>
</feature>
<dbReference type="OrthoDB" id="8759010at2"/>
<keyword evidence="3" id="KW-1185">Reference proteome</keyword>
<comment type="caution">
    <text evidence="2">The sequence shown here is derived from an EMBL/GenBank/DDBJ whole genome shotgun (WGS) entry which is preliminary data.</text>
</comment>
<dbReference type="InterPro" id="IPR018750">
    <property type="entry name" value="DUF2306_membrane"/>
</dbReference>
<feature type="transmembrane region" description="Helical" evidence="1">
    <location>
        <begin position="141"/>
        <end position="159"/>
    </location>
</feature>
<proteinExistence type="predicted"/>
<feature type="transmembrane region" description="Helical" evidence="1">
    <location>
        <begin position="171"/>
        <end position="193"/>
    </location>
</feature>
<dbReference type="RefSeq" id="WP_111277028.1">
    <property type="nucleotide sequence ID" value="NZ_QFYS01000007.1"/>
</dbReference>
<protein>
    <submittedName>
        <fullName evidence="2">DUF2306 domain-containing protein</fullName>
    </submittedName>
</protein>
<dbReference type="EMBL" id="QFYS01000007">
    <property type="protein sequence ID" value="RAK63718.1"/>
    <property type="molecule type" value="Genomic_DNA"/>
</dbReference>
<name>A0A328BF54_9CAUL</name>
<organism evidence="2 3">
    <name type="scientific">Phenylobacterium kunshanense</name>
    <dbReference type="NCBI Taxonomy" id="1445034"/>
    <lineage>
        <taxon>Bacteria</taxon>
        <taxon>Pseudomonadati</taxon>
        <taxon>Pseudomonadota</taxon>
        <taxon>Alphaproteobacteria</taxon>
        <taxon>Caulobacterales</taxon>
        <taxon>Caulobacteraceae</taxon>
        <taxon>Phenylobacterium</taxon>
    </lineage>
</organism>
<feature type="transmembrane region" description="Helical" evidence="1">
    <location>
        <begin position="7"/>
        <end position="28"/>
    </location>
</feature>
<keyword evidence="1" id="KW-0812">Transmembrane</keyword>
<gene>
    <name evidence="2" type="ORF">DJ019_15815</name>
</gene>
<sequence>MNNRLSFALWSLAAVLSVGVAIFSYRFIPRVGPMSPEILGNLYANPWLTLHAAGAGTALLTGPFQFLPALRRRRSVHRWVGRTYATSCLVGGAAGFALAFGTTAGPVAGLGFGLLAPAWIYTTTQGWRTARAGRFDEHRRWMIRSFALTFAAVTLRLYLPLGVIAGLTFEQIYVATAWISWIPNLLVAELYLLRERSRLQPA</sequence>
<evidence type="ECO:0000313" key="3">
    <source>
        <dbReference type="Proteomes" id="UP000249524"/>
    </source>
</evidence>
<dbReference type="Proteomes" id="UP000249524">
    <property type="component" value="Unassembled WGS sequence"/>
</dbReference>
<evidence type="ECO:0000256" key="1">
    <source>
        <dbReference type="SAM" id="Phobius"/>
    </source>
</evidence>